<dbReference type="PANTHER" id="PTHR30137:SF6">
    <property type="entry name" value="LUCIFERASE-LIKE MONOOXYGENASE"/>
    <property type="match status" value="1"/>
</dbReference>
<dbReference type="Pfam" id="PF00296">
    <property type="entry name" value="Bac_luciferase"/>
    <property type="match status" value="1"/>
</dbReference>
<dbReference type="Proteomes" id="UP000233786">
    <property type="component" value="Unassembled WGS sequence"/>
</dbReference>
<evidence type="ECO:0000256" key="1">
    <source>
        <dbReference type="SAM" id="MobiDB-lite"/>
    </source>
</evidence>
<dbReference type="EMBL" id="PJNB01000001">
    <property type="protein sequence ID" value="PKW16098.1"/>
    <property type="molecule type" value="Genomic_DNA"/>
</dbReference>
<dbReference type="InterPro" id="IPR011251">
    <property type="entry name" value="Luciferase-like_dom"/>
</dbReference>
<accession>A0A2N3XZJ7</accession>
<name>A0A2N3XZJ7_SACSN</name>
<dbReference type="AlphaFoldDB" id="A0A2N3XZJ7"/>
<feature type="domain" description="Luciferase-like" evidence="2">
    <location>
        <begin position="45"/>
        <end position="131"/>
    </location>
</feature>
<dbReference type="InterPro" id="IPR036661">
    <property type="entry name" value="Luciferase-like_sf"/>
</dbReference>
<dbReference type="RefSeq" id="WP_010696304.1">
    <property type="nucleotide sequence ID" value="NZ_CP061007.1"/>
</dbReference>
<evidence type="ECO:0000313" key="3">
    <source>
        <dbReference type="EMBL" id="PKW16098.1"/>
    </source>
</evidence>
<evidence type="ECO:0000313" key="4">
    <source>
        <dbReference type="Proteomes" id="UP000233786"/>
    </source>
</evidence>
<dbReference type="GO" id="GO:0004497">
    <property type="term" value="F:monooxygenase activity"/>
    <property type="evidence" value="ECO:0007669"/>
    <property type="project" value="UniProtKB-KW"/>
</dbReference>
<gene>
    <name evidence="3" type="ORF">A8926_3893</name>
</gene>
<dbReference type="InterPro" id="IPR050766">
    <property type="entry name" value="Bact_Lucif_Oxidored"/>
</dbReference>
<dbReference type="Gene3D" id="3.20.20.30">
    <property type="entry name" value="Luciferase-like domain"/>
    <property type="match status" value="1"/>
</dbReference>
<reference evidence="3" key="1">
    <citation type="submission" date="2017-12" db="EMBL/GenBank/DDBJ databases">
        <title>Sequencing the genomes of 1000 Actinobacteria strains.</title>
        <authorList>
            <person name="Klenk H.-P."/>
        </authorList>
    </citation>
    <scope>NUCLEOTIDE SEQUENCE [LARGE SCALE GENOMIC DNA]</scope>
    <source>
        <strain evidence="3">DSM 44228</strain>
    </source>
</reference>
<keyword evidence="4" id="KW-1185">Reference proteome</keyword>
<feature type="region of interest" description="Disordered" evidence="1">
    <location>
        <begin position="1"/>
        <end position="21"/>
    </location>
</feature>
<protein>
    <submittedName>
        <fullName evidence="3">Alkanesulfonate monooxygenase SsuD/methylene tetrahydromethanopterin reductase-like flavin-dependent oxidoreductase (Luciferase family)</fullName>
    </submittedName>
</protein>
<dbReference type="STRING" id="994479.GCA_000194155_03325"/>
<dbReference type="OrthoDB" id="5729035at2"/>
<dbReference type="GO" id="GO:0005829">
    <property type="term" value="C:cytosol"/>
    <property type="evidence" value="ECO:0007669"/>
    <property type="project" value="TreeGrafter"/>
</dbReference>
<sequence length="313" mass="33596">MSSGVANLAASGAPTTAATADPRPPLGLLEYLDLAEGKTVREKRESAFAAALLADRLGYRRLWLPEHHALGTPSTNPAQLAAVLGSHTSQIRIGTAVTLVRVRDPYQAAEDLVTAGFFCGERLDVGFGRGDVIGPCAEALDHLRKDDVGTDAAIGTVISLLDSGCEWIDPLETPYQRWMHGSGTRSAALAGRAGFYYCHALFFNPDVDACTRTLDAYRAAFPAGRNAVAIGVVANDDPRRAKEDSLRFGLRINCVGSAEQCADAIHRLRAMTGADEVIITEQSSDPEDHRRALTDIFAAVADGPRVKRRRADR</sequence>
<proteinExistence type="predicted"/>
<organism evidence="3 4">
    <name type="scientific">Saccharopolyspora spinosa</name>
    <dbReference type="NCBI Taxonomy" id="60894"/>
    <lineage>
        <taxon>Bacteria</taxon>
        <taxon>Bacillati</taxon>
        <taxon>Actinomycetota</taxon>
        <taxon>Actinomycetes</taxon>
        <taxon>Pseudonocardiales</taxon>
        <taxon>Pseudonocardiaceae</taxon>
        <taxon>Saccharopolyspora</taxon>
    </lineage>
</organism>
<dbReference type="PANTHER" id="PTHR30137">
    <property type="entry name" value="LUCIFERASE-LIKE MONOOXYGENASE"/>
    <property type="match status" value="1"/>
</dbReference>
<dbReference type="GO" id="GO:0016705">
    <property type="term" value="F:oxidoreductase activity, acting on paired donors, with incorporation or reduction of molecular oxygen"/>
    <property type="evidence" value="ECO:0007669"/>
    <property type="project" value="InterPro"/>
</dbReference>
<comment type="caution">
    <text evidence="3">The sequence shown here is derived from an EMBL/GenBank/DDBJ whole genome shotgun (WGS) entry which is preliminary data.</text>
</comment>
<evidence type="ECO:0000259" key="2">
    <source>
        <dbReference type="Pfam" id="PF00296"/>
    </source>
</evidence>
<dbReference type="SUPFAM" id="SSF51679">
    <property type="entry name" value="Bacterial luciferase-like"/>
    <property type="match status" value="1"/>
</dbReference>